<evidence type="ECO:0000256" key="3">
    <source>
        <dbReference type="ARBA" id="ARBA00022801"/>
    </source>
</evidence>
<feature type="compositionally biased region" description="Polar residues" evidence="4">
    <location>
        <begin position="211"/>
        <end position="237"/>
    </location>
</feature>
<dbReference type="InterPro" id="IPR003653">
    <property type="entry name" value="Peptidase_C48_C"/>
</dbReference>
<evidence type="ECO:0000313" key="6">
    <source>
        <dbReference type="EMBL" id="KAF0315242.1"/>
    </source>
</evidence>
<gene>
    <name evidence="6" type="ORF">GQ607_017524</name>
</gene>
<dbReference type="SUPFAM" id="SSF54001">
    <property type="entry name" value="Cysteine proteinases"/>
    <property type="match status" value="1"/>
</dbReference>
<keyword evidence="7" id="KW-1185">Reference proteome</keyword>
<dbReference type="OrthoDB" id="4827764at2759"/>
<protein>
    <recommendedName>
        <fullName evidence="5">Ubiquitin-like protease family profile domain-containing protein</fullName>
    </recommendedName>
</protein>
<evidence type="ECO:0000259" key="5">
    <source>
        <dbReference type="Pfam" id="PF02902"/>
    </source>
</evidence>
<dbReference type="AlphaFoldDB" id="A0A8H3VYU9"/>
<feature type="compositionally biased region" description="Acidic residues" evidence="4">
    <location>
        <begin position="188"/>
        <end position="210"/>
    </location>
</feature>
<evidence type="ECO:0000313" key="7">
    <source>
        <dbReference type="Proteomes" id="UP000434172"/>
    </source>
</evidence>
<evidence type="ECO:0000256" key="4">
    <source>
        <dbReference type="SAM" id="MobiDB-lite"/>
    </source>
</evidence>
<keyword evidence="3" id="KW-0378">Hydrolase</keyword>
<dbReference type="EMBL" id="WOWK01000220">
    <property type="protein sequence ID" value="KAF0315242.1"/>
    <property type="molecule type" value="Genomic_DNA"/>
</dbReference>
<name>A0A8H3VYU9_9PEZI</name>
<evidence type="ECO:0000256" key="2">
    <source>
        <dbReference type="ARBA" id="ARBA00022670"/>
    </source>
</evidence>
<reference evidence="6 7" key="1">
    <citation type="submission" date="2019-12" db="EMBL/GenBank/DDBJ databases">
        <title>A genome sequence resource for the geographically widespread anthracnose pathogen Colletotrichum asianum.</title>
        <authorList>
            <person name="Meng Y."/>
        </authorList>
    </citation>
    <scope>NUCLEOTIDE SEQUENCE [LARGE SCALE GENOMIC DNA]</scope>
    <source>
        <strain evidence="6 7">ICMP 18580</strain>
    </source>
</reference>
<dbReference type="GO" id="GO:0006508">
    <property type="term" value="P:proteolysis"/>
    <property type="evidence" value="ECO:0007669"/>
    <property type="project" value="UniProtKB-KW"/>
</dbReference>
<feature type="domain" description="Ubiquitin-like protease family profile" evidence="5">
    <location>
        <begin position="473"/>
        <end position="566"/>
    </location>
</feature>
<dbReference type="GO" id="GO:0019783">
    <property type="term" value="F:ubiquitin-like protein peptidase activity"/>
    <property type="evidence" value="ECO:0007669"/>
    <property type="project" value="UniProtKB-ARBA"/>
</dbReference>
<dbReference type="InterPro" id="IPR038765">
    <property type="entry name" value="Papain-like_cys_pep_sf"/>
</dbReference>
<dbReference type="Gene3D" id="3.40.395.10">
    <property type="entry name" value="Adenoviral Proteinase, Chain A"/>
    <property type="match status" value="1"/>
</dbReference>
<organism evidence="6 7">
    <name type="scientific">Colletotrichum asianum</name>
    <dbReference type="NCBI Taxonomy" id="702518"/>
    <lineage>
        <taxon>Eukaryota</taxon>
        <taxon>Fungi</taxon>
        <taxon>Dikarya</taxon>
        <taxon>Ascomycota</taxon>
        <taxon>Pezizomycotina</taxon>
        <taxon>Sordariomycetes</taxon>
        <taxon>Hypocreomycetidae</taxon>
        <taxon>Glomerellales</taxon>
        <taxon>Glomerellaceae</taxon>
        <taxon>Colletotrichum</taxon>
        <taxon>Colletotrichum gloeosporioides species complex</taxon>
    </lineage>
</organism>
<keyword evidence="2" id="KW-0645">Protease</keyword>
<evidence type="ECO:0000256" key="1">
    <source>
        <dbReference type="ARBA" id="ARBA00005234"/>
    </source>
</evidence>
<comment type="caution">
    <text evidence="6">The sequence shown here is derived from an EMBL/GenBank/DDBJ whole genome shotgun (WGS) entry which is preliminary data.</text>
</comment>
<sequence length="643" mass="70189">MAVLSHPKGSPLSIAPAPLEAKFNRFVGSILIARDQAYERLRQLEEACAREPYCINPVDVRARLPEHVLKLVVNALPNDLLSLPVRDVSIPKLRKAASVWDIDPKRFLFSIAYDLQKQGGTFFRQLQPLVDLSSDWDQCLVLLLDCAKVRRSERRPGRKGIGITLSDIKTSIQRLEAQRVTRATQESSSDDEEEEEDKTSETGLEPDDETTTQSPDKSSAEGQTTEITSPTKGSNGNLDKDTAGTFSPTDDFDSTEVGRGDPITSFSRHSLDGEESDADPSGGSSRYDYDQGDEFAPAYGGNDFFIEDDGGDDSVGLDDGLSGDDVLHASRSEGDVSEEAGSNILAEKRISNGIFVQNYQEDALVARLPLFLHLRADNSFNFSTKADIVNNCSRGDMTMLMEMCADGRRGGNSIMAGSGIETLLDTTAAVEAVWINASLGRICDGLGPRFTNLDSTETAKVVDEDYQPKVHVVETIGDADILLLPILLDGNHWVLCAVDRALDDATTVDIFDSMASTRHTEQTQKIMDAFFAVYLPSLIPGLQIQQCACTQQQDAADSGIHTILFAISAVLKRPLPTTLHVGLWRQILAACLGGSTEGWDSLLSWDPHAPWENSMKLTNDVWIGGDMSTGELDPVVLATKLRE</sequence>
<dbReference type="GO" id="GO:0008234">
    <property type="term" value="F:cysteine-type peptidase activity"/>
    <property type="evidence" value="ECO:0007669"/>
    <property type="project" value="InterPro"/>
</dbReference>
<feature type="compositionally biased region" description="Basic and acidic residues" evidence="4">
    <location>
        <begin position="325"/>
        <end position="334"/>
    </location>
</feature>
<feature type="region of interest" description="Disordered" evidence="4">
    <location>
        <begin position="176"/>
        <end position="340"/>
    </location>
</feature>
<accession>A0A8H3VYU9</accession>
<dbReference type="Pfam" id="PF02902">
    <property type="entry name" value="Peptidase_C48"/>
    <property type="match status" value="1"/>
</dbReference>
<comment type="similarity">
    <text evidence="1">Belongs to the peptidase C48 family.</text>
</comment>
<feature type="compositionally biased region" description="Acidic residues" evidence="4">
    <location>
        <begin position="305"/>
        <end position="316"/>
    </location>
</feature>
<dbReference type="Proteomes" id="UP000434172">
    <property type="component" value="Unassembled WGS sequence"/>
</dbReference>
<proteinExistence type="inferred from homology"/>